<name>A0A2P2J4M3_RHIMU</name>
<dbReference type="AlphaFoldDB" id="A0A2P2J4M3"/>
<proteinExistence type="predicted"/>
<organism evidence="1">
    <name type="scientific">Rhizophora mucronata</name>
    <name type="common">Asiatic mangrove</name>
    <dbReference type="NCBI Taxonomy" id="61149"/>
    <lineage>
        <taxon>Eukaryota</taxon>
        <taxon>Viridiplantae</taxon>
        <taxon>Streptophyta</taxon>
        <taxon>Embryophyta</taxon>
        <taxon>Tracheophyta</taxon>
        <taxon>Spermatophyta</taxon>
        <taxon>Magnoliopsida</taxon>
        <taxon>eudicotyledons</taxon>
        <taxon>Gunneridae</taxon>
        <taxon>Pentapetalae</taxon>
        <taxon>rosids</taxon>
        <taxon>fabids</taxon>
        <taxon>Malpighiales</taxon>
        <taxon>Rhizophoraceae</taxon>
        <taxon>Rhizophora</taxon>
    </lineage>
</organism>
<protein>
    <submittedName>
        <fullName evidence="1">Uncharacterized protein</fullName>
    </submittedName>
</protein>
<sequence>MLPLVVLFFTIVGEVYFIWRMNQGELVLFLTSKYLKKSYKSQISFIISNPRVDIEFCSFILLIQH</sequence>
<evidence type="ECO:0000313" key="1">
    <source>
        <dbReference type="EMBL" id="MBW88422.1"/>
    </source>
</evidence>
<dbReference type="EMBL" id="GGEC01007939">
    <property type="protein sequence ID" value="MBW88422.1"/>
    <property type="molecule type" value="Transcribed_RNA"/>
</dbReference>
<accession>A0A2P2J4M3</accession>
<reference evidence="1" key="1">
    <citation type="submission" date="2018-02" db="EMBL/GenBank/DDBJ databases">
        <title>Rhizophora mucronata_Transcriptome.</title>
        <authorList>
            <person name="Meera S.P."/>
            <person name="Sreeshan A."/>
            <person name="Augustine A."/>
        </authorList>
    </citation>
    <scope>NUCLEOTIDE SEQUENCE</scope>
    <source>
        <tissue evidence="1">Leaf</tissue>
    </source>
</reference>